<gene>
    <name evidence="1" type="ORF">IC627_22235</name>
</gene>
<reference evidence="1 2" key="1">
    <citation type="submission" date="2020-09" db="EMBL/GenBank/DDBJ databases">
        <title>Complete, closed and curated genome sequences of Photobacterium damselae subsp. piscicida isolates from Australia indicate localised evolution and additional plasmid-borne pathogenicity mechanisms.</title>
        <authorList>
            <person name="Baseggio L."/>
            <person name="Silayeva O."/>
            <person name="Buller N."/>
            <person name="Landos M."/>
            <person name="Engelstaedter J."/>
            <person name="Barnes A.C."/>
        </authorList>
    </citation>
    <scope>NUCLEOTIDE SEQUENCE [LARGE SCALE GENOMIC DNA]</scope>
    <source>
        <strain evidence="1 2">AS-16-0540-1</strain>
        <plasmid evidence="1 2">unnamed1</plasmid>
    </source>
</reference>
<evidence type="ECO:0000313" key="2">
    <source>
        <dbReference type="Proteomes" id="UP000516656"/>
    </source>
</evidence>
<organism evidence="1 2">
    <name type="scientific">Photobacterium damsela subsp. piscicida</name>
    <name type="common">Pasteurella piscicida</name>
    <dbReference type="NCBI Taxonomy" id="38294"/>
    <lineage>
        <taxon>Bacteria</taxon>
        <taxon>Pseudomonadati</taxon>
        <taxon>Pseudomonadota</taxon>
        <taxon>Gammaproteobacteria</taxon>
        <taxon>Vibrionales</taxon>
        <taxon>Vibrionaceae</taxon>
        <taxon>Photobacterium</taxon>
    </lineage>
</organism>
<accession>A0A1V1VGV7</accession>
<proteinExistence type="predicted"/>
<name>A0A1V1VGV7_PHODP</name>
<dbReference type="Proteomes" id="UP000516656">
    <property type="component" value="Plasmid unnamed1"/>
</dbReference>
<dbReference type="RefSeq" id="WP_086959505.1">
    <property type="nucleotide sequence ID" value="NZ_BDMQ01000003.1"/>
</dbReference>
<dbReference type="AlphaFoldDB" id="A0A1V1VGV7"/>
<dbReference type="EMBL" id="CP061856">
    <property type="protein sequence ID" value="QOD58914.1"/>
    <property type="molecule type" value="Genomic_DNA"/>
</dbReference>
<evidence type="ECO:0000313" key="1">
    <source>
        <dbReference type="EMBL" id="QOD58914.1"/>
    </source>
</evidence>
<protein>
    <submittedName>
        <fullName evidence="1">Uncharacterized protein</fullName>
    </submittedName>
</protein>
<keyword evidence="1" id="KW-0614">Plasmid</keyword>
<sequence length="128" mass="14274">MLIRTFIFMACLLFSLTSSANIWPFSHETDDALMKTCPNCGEVAKEVESLQAITCPATQFPNGVMDIVQSPRFFPTLLLLRNTDMGAYDAALDKIKKNIGCSAYQNTLERVKSFWDELSDAIPSISIK</sequence>
<geneLocation type="plasmid" evidence="1 2">
    <name>unnamed1</name>
</geneLocation>